<proteinExistence type="predicted"/>
<organism evidence="1 2">
    <name type="scientific">Pseudomyxococcus hansupus</name>
    <dbReference type="NCBI Taxonomy" id="1297742"/>
    <lineage>
        <taxon>Bacteria</taxon>
        <taxon>Pseudomonadati</taxon>
        <taxon>Myxococcota</taxon>
        <taxon>Myxococcia</taxon>
        <taxon>Myxococcales</taxon>
        <taxon>Cystobacterineae</taxon>
        <taxon>Myxococcaceae</taxon>
        <taxon>Pseudomyxococcus</taxon>
    </lineage>
</organism>
<evidence type="ECO:0000313" key="1">
    <source>
        <dbReference type="EMBL" id="AKQ65156.1"/>
    </source>
</evidence>
<accession>A0A0H4WNV4</accession>
<dbReference type="KEGG" id="mym:A176_002068"/>
<sequence length="41" mass="4128">MFDPPDVLLLSGIRGGRPSASGLSALAELSGKPTAREGVGF</sequence>
<dbReference type="Proteomes" id="UP000009026">
    <property type="component" value="Chromosome"/>
</dbReference>
<dbReference type="EMBL" id="CP012109">
    <property type="protein sequence ID" value="AKQ65156.1"/>
    <property type="molecule type" value="Genomic_DNA"/>
</dbReference>
<keyword evidence="2" id="KW-1185">Reference proteome</keyword>
<protein>
    <submittedName>
        <fullName evidence="1">Uncharacterized protein</fullName>
    </submittedName>
</protein>
<reference evidence="1 2" key="1">
    <citation type="journal article" date="2016" name="PLoS ONE">
        <title>Complete Genome Sequence and Comparative Genomics of a Novel Myxobacterium Myxococcus hansupus.</title>
        <authorList>
            <person name="Sharma G."/>
            <person name="Narwani T."/>
            <person name="Subramanian S."/>
        </authorList>
    </citation>
    <scope>NUCLEOTIDE SEQUENCE [LARGE SCALE GENOMIC DNA]</scope>
    <source>
        <strain evidence="2">mixupus</strain>
    </source>
</reference>
<dbReference type="PATRIC" id="fig|1297742.4.peg.2094"/>
<gene>
    <name evidence="1" type="ORF">A176_002068</name>
</gene>
<dbReference type="AlphaFoldDB" id="A0A0H4WNV4"/>
<dbReference type="STRING" id="1297742.A176_002068"/>
<evidence type="ECO:0000313" key="2">
    <source>
        <dbReference type="Proteomes" id="UP000009026"/>
    </source>
</evidence>
<name>A0A0H4WNV4_9BACT</name>